<feature type="chain" id="PRO_5045330620" evidence="2">
    <location>
        <begin position="20"/>
        <end position="417"/>
    </location>
</feature>
<evidence type="ECO:0000313" key="4">
    <source>
        <dbReference type="Proteomes" id="UP001236723"/>
    </source>
</evidence>
<dbReference type="Pfam" id="PF07537">
    <property type="entry name" value="CamS"/>
    <property type="match status" value="1"/>
</dbReference>
<accession>A0ABU0DTS0</accession>
<feature type="signal peptide" evidence="2">
    <location>
        <begin position="1"/>
        <end position="19"/>
    </location>
</feature>
<keyword evidence="2" id="KW-0732">Signal</keyword>
<organism evidence="3 4">
    <name type="scientific">Alkalibacillus filiformis</name>
    <dbReference type="NCBI Taxonomy" id="200990"/>
    <lineage>
        <taxon>Bacteria</taxon>
        <taxon>Bacillati</taxon>
        <taxon>Bacillota</taxon>
        <taxon>Bacilli</taxon>
        <taxon>Bacillales</taxon>
        <taxon>Bacillaceae</taxon>
        <taxon>Alkalibacillus</taxon>
    </lineage>
</organism>
<evidence type="ECO:0000256" key="1">
    <source>
        <dbReference type="SAM" id="MobiDB-lite"/>
    </source>
</evidence>
<evidence type="ECO:0000313" key="3">
    <source>
        <dbReference type="EMBL" id="MDQ0351859.1"/>
    </source>
</evidence>
<gene>
    <name evidence="3" type="ORF">J2R98_001691</name>
</gene>
<dbReference type="InterPro" id="IPR011426">
    <property type="entry name" value="CamS"/>
</dbReference>
<dbReference type="CDD" id="cd13440">
    <property type="entry name" value="CamS_repeat_2"/>
    <property type="match status" value="1"/>
</dbReference>
<proteinExistence type="predicted"/>
<name>A0ABU0DTS0_9BACI</name>
<keyword evidence="4" id="KW-1185">Reference proteome</keyword>
<sequence>MKKLLGLSVFFLITLTACAPTFDTDDEIVQETDEEQQPEEEQRFIVSPDSLDTNEYRMILPYQMGAARGTITNQVANRYDIDEFEQGLTRLTKEVFDPEEYLFQEGQHLERSDVFRIIDGLNPPRPEDLEEELEDVLEEQEDATGEDLDELEDMEDQITEELEDYQEENPRVFSHILEQNFLVREGEDRVELGGVAIGIALKSEYAFSVNYGPTYGVPIDMDEMLSVGEEVAADILVHIDQLGLEEFDDIPILIALYRENDRNAIVPGNFVQQTVVNLNNLTIDEEEGLNPGVLEWEGLNENNVLFPSSEGEEDYYDDSEMLADFRRGVADFFPNYTGVVGRGFYKDDELRTLNVEIPIEFNGKHEIVGFTQHISSLMVEHLPPFFDVEVKVESPSQVEAVLFRRAGEEEVTHHIFQ</sequence>
<feature type="region of interest" description="Disordered" evidence="1">
    <location>
        <begin position="122"/>
        <end position="146"/>
    </location>
</feature>
<dbReference type="PROSITE" id="PS51257">
    <property type="entry name" value="PROKAR_LIPOPROTEIN"/>
    <property type="match status" value="1"/>
</dbReference>
<dbReference type="EMBL" id="JAUSUP010000004">
    <property type="protein sequence ID" value="MDQ0351859.1"/>
    <property type="molecule type" value="Genomic_DNA"/>
</dbReference>
<dbReference type="RefSeq" id="WP_307067933.1">
    <property type="nucleotide sequence ID" value="NZ_JAUSUP010000004.1"/>
</dbReference>
<protein>
    <submittedName>
        <fullName evidence="3">Protein involved in sex pheromone biosynthesis</fullName>
    </submittedName>
</protein>
<dbReference type="PIRSF" id="PIRSF012509">
    <property type="entry name" value="CamS"/>
    <property type="match status" value="1"/>
</dbReference>
<reference evidence="3 4" key="1">
    <citation type="submission" date="2023-07" db="EMBL/GenBank/DDBJ databases">
        <title>Genomic Encyclopedia of Type Strains, Phase IV (KMG-IV): sequencing the most valuable type-strain genomes for metagenomic binning, comparative biology and taxonomic classification.</title>
        <authorList>
            <person name="Goeker M."/>
        </authorList>
    </citation>
    <scope>NUCLEOTIDE SEQUENCE [LARGE SCALE GENOMIC DNA]</scope>
    <source>
        <strain evidence="3 4">DSM 15448</strain>
    </source>
</reference>
<dbReference type="Gene3D" id="3.10.570.10">
    <property type="entry name" value="sex pheromone staph- cam373 precursor domain"/>
    <property type="match status" value="1"/>
</dbReference>
<dbReference type="Proteomes" id="UP001236723">
    <property type="component" value="Unassembled WGS sequence"/>
</dbReference>
<comment type="caution">
    <text evidence="3">The sequence shown here is derived from an EMBL/GenBank/DDBJ whole genome shotgun (WGS) entry which is preliminary data.</text>
</comment>
<dbReference type="CDD" id="cd13441">
    <property type="entry name" value="CamS_repeat_1"/>
    <property type="match status" value="1"/>
</dbReference>
<evidence type="ECO:0000256" key="2">
    <source>
        <dbReference type="SAM" id="SignalP"/>
    </source>
</evidence>
<feature type="compositionally biased region" description="Acidic residues" evidence="1">
    <location>
        <begin position="128"/>
        <end position="146"/>
    </location>
</feature>